<comment type="caution">
    <text evidence="1">The sequence shown here is derived from an EMBL/GenBank/DDBJ whole genome shotgun (WGS) entry which is preliminary data.</text>
</comment>
<accession>A0A1A9RC03</accession>
<protein>
    <submittedName>
        <fullName evidence="1">Uncharacterized protein</fullName>
    </submittedName>
</protein>
<sequence>MPKLPEWFAPLIPVLAGRQSAADFERWLYTEAAKTLLPENTYAALFWLDYRKVHPRDIHAALAEAGDWTGDWHKLPNLYEYLRTGYLNWADEELLRVLPLPDDYIARLQAFAEWVNGSADMLEALGMPAEAAAVNALSDGYLIELCRYFSAPQKCRLPAVPPPYLALHNAALYEIDGVPREVSFVSAAFSCESGDTPNAPEIYGKALARYLTEGLARRGFSVTGCRAEDWGWRVDVDNVDFPLWLGCSNLTDGENRFRCFIEPHTDCVRRLWLFKHDTRAVTARLAAALNDILQQDDRIESVEWQ</sequence>
<name>A0A1A9RC03_EIKCO</name>
<reference evidence="2" key="1">
    <citation type="submission" date="2016-05" db="EMBL/GenBank/DDBJ databases">
        <title>Draft genome of Corynebacterium afermentans subsp. afermentans LCDC 88199T.</title>
        <authorList>
            <person name="Bernier A.-M."/>
            <person name="Bernard K."/>
        </authorList>
    </citation>
    <scope>NUCLEOTIDE SEQUENCE [LARGE SCALE GENOMIC DNA]</scope>
    <source>
        <strain evidence="2">NML01-0328</strain>
    </source>
</reference>
<dbReference type="AlphaFoldDB" id="A0A1A9RC03"/>
<organism evidence="1 2">
    <name type="scientific">Eikenella corrodens</name>
    <dbReference type="NCBI Taxonomy" id="539"/>
    <lineage>
        <taxon>Bacteria</taxon>
        <taxon>Pseudomonadati</taxon>
        <taxon>Pseudomonadota</taxon>
        <taxon>Betaproteobacteria</taxon>
        <taxon>Neisseriales</taxon>
        <taxon>Neisseriaceae</taxon>
        <taxon>Eikenella</taxon>
    </lineage>
</organism>
<evidence type="ECO:0000313" key="1">
    <source>
        <dbReference type="EMBL" id="OAM15954.1"/>
    </source>
</evidence>
<dbReference type="EMBL" id="LXSF01000009">
    <property type="protein sequence ID" value="OAM15954.1"/>
    <property type="molecule type" value="Genomic_DNA"/>
</dbReference>
<gene>
    <name evidence="1" type="ORF">A7P85_07915</name>
</gene>
<dbReference type="RefSeq" id="WP_064104592.1">
    <property type="nucleotide sequence ID" value="NZ_LXSF01000009.1"/>
</dbReference>
<proteinExistence type="predicted"/>
<dbReference type="Proteomes" id="UP000078003">
    <property type="component" value="Unassembled WGS sequence"/>
</dbReference>
<evidence type="ECO:0000313" key="2">
    <source>
        <dbReference type="Proteomes" id="UP000078003"/>
    </source>
</evidence>